<gene>
    <name evidence="2" type="ORF">OKIOD_LOCUS8599</name>
</gene>
<evidence type="ECO:0000313" key="2">
    <source>
        <dbReference type="EMBL" id="CAG5101390.1"/>
    </source>
</evidence>
<dbReference type="CDD" id="cd00043">
    <property type="entry name" value="CYCLIN_SF"/>
    <property type="match status" value="1"/>
</dbReference>
<dbReference type="Gene3D" id="1.10.472.10">
    <property type="entry name" value="Cyclin-like"/>
    <property type="match status" value="1"/>
</dbReference>
<name>A0ABN7SM88_OIKDI</name>
<feature type="region of interest" description="Disordered" evidence="1">
    <location>
        <begin position="69"/>
        <end position="102"/>
    </location>
</feature>
<feature type="compositionally biased region" description="Polar residues" evidence="1">
    <location>
        <begin position="84"/>
        <end position="102"/>
    </location>
</feature>
<proteinExistence type="predicted"/>
<organism evidence="2 3">
    <name type="scientific">Oikopleura dioica</name>
    <name type="common">Tunicate</name>
    <dbReference type="NCBI Taxonomy" id="34765"/>
    <lineage>
        <taxon>Eukaryota</taxon>
        <taxon>Metazoa</taxon>
        <taxon>Chordata</taxon>
        <taxon>Tunicata</taxon>
        <taxon>Appendicularia</taxon>
        <taxon>Copelata</taxon>
        <taxon>Oikopleuridae</taxon>
        <taxon>Oikopleura</taxon>
    </lineage>
</organism>
<accession>A0ABN7SM88</accession>
<dbReference type="InterPro" id="IPR036915">
    <property type="entry name" value="Cyclin-like_sf"/>
</dbReference>
<dbReference type="EMBL" id="OU015570">
    <property type="protein sequence ID" value="CAG5101390.1"/>
    <property type="molecule type" value="Genomic_DNA"/>
</dbReference>
<evidence type="ECO:0000313" key="3">
    <source>
        <dbReference type="Proteomes" id="UP001158576"/>
    </source>
</evidence>
<dbReference type="Proteomes" id="UP001158576">
    <property type="component" value="Chromosome YSR"/>
</dbReference>
<reference evidence="2 3" key="1">
    <citation type="submission" date="2021-04" db="EMBL/GenBank/DDBJ databases">
        <authorList>
            <person name="Bliznina A."/>
        </authorList>
    </citation>
    <scope>NUCLEOTIDE SEQUENCE [LARGE SCALE GENOMIC DNA]</scope>
</reference>
<feature type="compositionally biased region" description="Basic and acidic residues" evidence="1">
    <location>
        <begin position="74"/>
        <end position="83"/>
    </location>
</feature>
<protein>
    <submittedName>
        <fullName evidence="2">Oidioi.mRNA.OKI2018_I69.YSR.g17041.t1.cds</fullName>
    </submittedName>
</protein>
<keyword evidence="3" id="KW-1185">Reference proteome</keyword>
<sequence>MKIAKEVDDPSVKSSRKAKAAACIFYAYKHSEVPKSMSLIAKLTECPQSTIARNIKHIKSKISIIQQVVPKQQSTRDGHECDHQSSNQPVREVNSSTSNDIPFVFSNTHTNLQNSDSNQTYAAPDSMKDAVRMSEKTLLELNPNTQYHHLGKDSAHHIQKS</sequence>
<dbReference type="SUPFAM" id="SSF47954">
    <property type="entry name" value="Cyclin-like"/>
    <property type="match status" value="1"/>
</dbReference>
<evidence type="ECO:0000256" key="1">
    <source>
        <dbReference type="SAM" id="MobiDB-lite"/>
    </source>
</evidence>